<evidence type="ECO:0000313" key="2">
    <source>
        <dbReference type="Proteomes" id="UP000653472"/>
    </source>
</evidence>
<organism evidence="1 2">
    <name type="scientific">Solimonas marina</name>
    <dbReference type="NCBI Taxonomy" id="2714601"/>
    <lineage>
        <taxon>Bacteria</taxon>
        <taxon>Pseudomonadati</taxon>
        <taxon>Pseudomonadota</taxon>
        <taxon>Gammaproteobacteria</taxon>
        <taxon>Nevskiales</taxon>
        <taxon>Nevskiaceae</taxon>
        <taxon>Solimonas</taxon>
    </lineage>
</organism>
<accession>A0A970B4M5</accession>
<dbReference type="AlphaFoldDB" id="A0A970B4M5"/>
<protein>
    <submittedName>
        <fullName evidence="1">Uncharacterized protein</fullName>
    </submittedName>
</protein>
<evidence type="ECO:0000313" key="1">
    <source>
        <dbReference type="EMBL" id="NKF20783.1"/>
    </source>
</evidence>
<comment type="caution">
    <text evidence="1">The sequence shown here is derived from an EMBL/GenBank/DDBJ whole genome shotgun (WGS) entry which is preliminary data.</text>
</comment>
<reference evidence="1" key="1">
    <citation type="submission" date="2020-03" db="EMBL/GenBank/DDBJ databases">
        <title>Solimonas marina sp. nov., isolated from deep seawater of the Pacific Ocean.</title>
        <authorList>
            <person name="Liu X."/>
            <person name="Lai Q."/>
            <person name="Sun F."/>
            <person name="Gai Y."/>
            <person name="Li G."/>
            <person name="Shao Z."/>
        </authorList>
    </citation>
    <scope>NUCLEOTIDE SEQUENCE</scope>
    <source>
        <strain evidence="1">C16B3</strain>
    </source>
</reference>
<name>A0A970B4M5_9GAMM</name>
<proteinExistence type="predicted"/>
<dbReference type="Proteomes" id="UP000653472">
    <property type="component" value="Unassembled WGS sequence"/>
</dbReference>
<sequence>MTQVCSGVAAMLAPLPVAKRLRHARCAAVKKPANTPPLIARPFNLSR</sequence>
<keyword evidence="2" id="KW-1185">Reference proteome</keyword>
<gene>
    <name evidence="1" type="ORF">G7Y82_00545</name>
</gene>
<dbReference type="EMBL" id="JAAVXB010000001">
    <property type="protein sequence ID" value="NKF20783.1"/>
    <property type="molecule type" value="Genomic_DNA"/>
</dbReference>